<keyword evidence="3" id="KW-1185">Reference proteome</keyword>
<dbReference type="PANTHER" id="PTHR47654:SF4">
    <property type="entry name" value="ZN(II)2CYS6 TRANSCRIPTION FACTOR (EUROFUNG)"/>
    <property type="match status" value="1"/>
</dbReference>
<reference evidence="2 3" key="1">
    <citation type="submission" date="2018-07" db="EMBL/GenBank/DDBJ databases">
        <title>Section-level genome sequencing of Aspergillus section Nigri to investigate inter- and intra-species variation.</title>
        <authorList>
            <consortium name="DOE Joint Genome Institute"/>
            <person name="Vesth T.C."/>
            <person name="Nybo J.L."/>
            <person name="Theobald S."/>
            <person name="Frisvad J.C."/>
            <person name="Larsen T.O."/>
            <person name="Nielsen K.F."/>
            <person name="Hoof J.B."/>
            <person name="Brandl J."/>
            <person name="Salamov A."/>
            <person name="Riley R."/>
            <person name="Gladden J.M."/>
            <person name="Phatale P."/>
            <person name="Nielsen M.T."/>
            <person name="Lyhne E.K."/>
            <person name="Kogle M.E."/>
            <person name="Strasser K."/>
            <person name="McDonnell E."/>
            <person name="Barry K."/>
            <person name="Clum A."/>
            <person name="Chen C."/>
            <person name="Nolan M."/>
            <person name="Sandor L."/>
            <person name="Kuo A."/>
            <person name="Lipzen A."/>
            <person name="Hainaut M."/>
            <person name="Drula E."/>
            <person name="Tsang A."/>
            <person name="Magnuson J.K."/>
            <person name="Henrissat B."/>
            <person name="Wiebenga A."/>
            <person name="Simmons B.A."/>
            <person name="Makela M.R."/>
            <person name="De vries R.P."/>
            <person name="Grigoriev I.V."/>
            <person name="Mortensen U.H."/>
            <person name="Baker S.E."/>
            <person name="Andersen M.R."/>
        </authorList>
    </citation>
    <scope>NUCLEOTIDE SEQUENCE [LARGE SCALE GENOMIC DNA]</scope>
    <source>
        <strain evidence="2 3">ATCC 13157</strain>
    </source>
</reference>
<feature type="region of interest" description="Disordered" evidence="1">
    <location>
        <begin position="88"/>
        <end position="118"/>
    </location>
</feature>
<dbReference type="AlphaFoldDB" id="A0A370PFW7"/>
<sequence length="154" mass="16412">MENALGSYPFGVPAPSETSLTPDLDNEAPGGITPTASPKVGGLQEPVNHVDTGELNVTGTSRTADSLALLRRKVEEYEQLLQDLEKKVDKNAARSIRKAHRGSDTPSPTDFDSDSDSANSSIVSLSALELVEEDLNRSERTVATGFIGKNSEIT</sequence>
<evidence type="ECO:0000313" key="2">
    <source>
        <dbReference type="EMBL" id="RDK41078.1"/>
    </source>
</evidence>
<organism evidence="2 3">
    <name type="scientific">Aspergillus phoenicis ATCC 13157</name>
    <dbReference type="NCBI Taxonomy" id="1353007"/>
    <lineage>
        <taxon>Eukaryota</taxon>
        <taxon>Fungi</taxon>
        <taxon>Dikarya</taxon>
        <taxon>Ascomycota</taxon>
        <taxon>Pezizomycotina</taxon>
        <taxon>Eurotiomycetes</taxon>
        <taxon>Eurotiomycetidae</taxon>
        <taxon>Eurotiales</taxon>
        <taxon>Aspergillaceae</taxon>
        <taxon>Aspergillus</taxon>
    </lineage>
</organism>
<dbReference type="EMBL" id="KZ851856">
    <property type="protein sequence ID" value="RDK41078.1"/>
    <property type="molecule type" value="Genomic_DNA"/>
</dbReference>
<evidence type="ECO:0000313" key="3">
    <source>
        <dbReference type="Proteomes" id="UP000254937"/>
    </source>
</evidence>
<gene>
    <name evidence="2" type="ORF">M752DRAFT_294744</name>
</gene>
<evidence type="ECO:0000256" key="1">
    <source>
        <dbReference type="SAM" id="MobiDB-lite"/>
    </source>
</evidence>
<protein>
    <submittedName>
        <fullName evidence="2">Uncharacterized protein</fullName>
    </submittedName>
</protein>
<dbReference type="InterPro" id="IPR053230">
    <property type="entry name" value="Trans_reg_galc"/>
</dbReference>
<dbReference type="PANTHER" id="PTHR47654">
    <property type="entry name" value="ZN(II)2CYS6 TRANSCRIPTION FACTOR (EUROFUNG)-RELATED"/>
    <property type="match status" value="1"/>
</dbReference>
<proteinExistence type="predicted"/>
<dbReference type="Proteomes" id="UP000254937">
    <property type="component" value="Unassembled WGS sequence"/>
</dbReference>
<accession>A0A370PFW7</accession>
<name>A0A370PFW7_ASPPH</name>
<feature type="region of interest" description="Disordered" evidence="1">
    <location>
        <begin position="1"/>
        <end position="63"/>
    </location>
</feature>
<feature type="compositionally biased region" description="Low complexity" evidence="1">
    <location>
        <begin position="104"/>
        <end position="118"/>
    </location>
</feature>